<reference evidence="1" key="1">
    <citation type="submission" date="2018-02" db="EMBL/GenBank/DDBJ databases">
        <title>Rhizophora mucronata_Transcriptome.</title>
        <authorList>
            <person name="Meera S.P."/>
            <person name="Sreeshan A."/>
            <person name="Augustine A."/>
        </authorList>
    </citation>
    <scope>NUCLEOTIDE SEQUENCE</scope>
    <source>
        <tissue evidence="1">Leaf</tissue>
    </source>
</reference>
<evidence type="ECO:0000313" key="1">
    <source>
        <dbReference type="EMBL" id="MBX58483.1"/>
    </source>
</evidence>
<dbReference type="EMBL" id="GGEC01077999">
    <property type="protein sequence ID" value="MBX58483.1"/>
    <property type="molecule type" value="Transcribed_RNA"/>
</dbReference>
<accession>A0A2P2PV10</accession>
<name>A0A2P2PV10_RHIMU</name>
<organism evidence="1">
    <name type="scientific">Rhizophora mucronata</name>
    <name type="common">Asiatic mangrove</name>
    <dbReference type="NCBI Taxonomy" id="61149"/>
    <lineage>
        <taxon>Eukaryota</taxon>
        <taxon>Viridiplantae</taxon>
        <taxon>Streptophyta</taxon>
        <taxon>Embryophyta</taxon>
        <taxon>Tracheophyta</taxon>
        <taxon>Spermatophyta</taxon>
        <taxon>Magnoliopsida</taxon>
        <taxon>eudicotyledons</taxon>
        <taxon>Gunneridae</taxon>
        <taxon>Pentapetalae</taxon>
        <taxon>rosids</taxon>
        <taxon>fabids</taxon>
        <taxon>Malpighiales</taxon>
        <taxon>Rhizophoraceae</taxon>
        <taxon>Rhizophora</taxon>
    </lineage>
</organism>
<protein>
    <submittedName>
        <fullName evidence="1">Uncharacterized protein</fullName>
    </submittedName>
</protein>
<proteinExistence type="predicted"/>
<sequence>MALIGQSSWLAREL</sequence>